<name>A0ABW0W4V2_9BACL</name>
<dbReference type="PROSITE" id="PS01124">
    <property type="entry name" value="HTH_ARAC_FAMILY_2"/>
    <property type="match status" value="1"/>
</dbReference>
<protein>
    <submittedName>
        <fullName evidence="4">AraC family transcriptional regulator N-terminal domain-containing protein</fullName>
    </submittedName>
</protein>
<evidence type="ECO:0000256" key="2">
    <source>
        <dbReference type="ARBA" id="ARBA00023163"/>
    </source>
</evidence>
<keyword evidence="5" id="KW-1185">Reference proteome</keyword>
<dbReference type="RefSeq" id="WP_379191348.1">
    <property type="nucleotide sequence ID" value="NZ_JBHSOW010000103.1"/>
</dbReference>
<gene>
    <name evidence="4" type="ORF">ACFPYJ_27010</name>
</gene>
<feature type="domain" description="HTH araC/xylS-type" evidence="3">
    <location>
        <begin position="196"/>
        <end position="294"/>
    </location>
</feature>
<evidence type="ECO:0000313" key="4">
    <source>
        <dbReference type="EMBL" id="MFC5652703.1"/>
    </source>
</evidence>
<accession>A0ABW0W4V2</accession>
<evidence type="ECO:0000259" key="3">
    <source>
        <dbReference type="PROSITE" id="PS01124"/>
    </source>
</evidence>
<organism evidence="4 5">
    <name type="scientific">Paenibacillus solisilvae</name>
    <dbReference type="NCBI Taxonomy" id="2486751"/>
    <lineage>
        <taxon>Bacteria</taxon>
        <taxon>Bacillati</taxon>
        <taxon>Bacillota</taxon>
        <taxon>Bacilli</taxon>
        <taxon>Bacillales</taxon>
        <taxon>Paenibacillaceae</taxon>
        <taxon>Paenibacillus</taxon>
    </lineage>
</organism>
<dbReference type="EMBL" id="JBHSOW010000103">
    <property type="protein sequence ID" value="MFC5652703.1"/>
    <property type="molecule type" value="Genomic_DNA"/>
</dbReference>
<sequence length="315" mass="35796">MAEELKKQQLELANLIERHTDHDGVIETAVPSLFFIRYSNLTEPGYRVYKPSYCFIAQGLKEVWLAQERFEYGPADYLISSMNLPVIGQVIRASNDVPYLSLKLEFTQNQILEVLSDSDFQTSAKENPKRALFVGQIGLSLLDATLRLARLLDNPGDIPYLAPIYIKEVLYRLLHGQYGVALAQIALEGSSTFRIREGIDQIIKNFDKPLRIDELSEMANMGISTFHRVFKEVTAMSPIQFQKQIRLQEARRILLSESADAADVAFRVGYESASQFSREYVRMFGSPPKADIKRLKENYDGRPLSTEQIFTGSNV</sequence>
<reference evidence="5" key="1">
    <citation type="journal article" date="2019" name="Int. J. Syst. Evol. Microbiol.">
        <title>The Global Catalogue of Microorganisms (GCM) 10K type strain sequencing project: providing services to taxonomists for standard genome sequencing and annotation.</title>
        <authorList>
            <consortium name="The Broad Institute Genomics Platform"/>
            <consortium name="The Broad Institute Genome Sequencing Center for Infectious Disease"/>
            <person name="Wu L."/>
            <person name="Ma J."/>
        </authorList>
    </citation>
    <scope>NUCLEOTIDE SEQUENCE [LARGE SCALE GENOMIC DNA]</scope>
    <source>
        <strain evidence="5">CGMCC 1.3240</strain>
    </source>
</reference>
<keyword evidence="2" id="KW-0804">Transcription</keyword>
<dbReference type="InterPro" id="IPR009594">
    <property type="entry name" value="Tscrpt_reg_HTH_AraC_N"/>
</dbReference>
<comment type="caution">
    <text evidence="4">The sequence shown here is derived from an EMBL/GenBank/DDBJ whole genome shotgun (WGS) entry which is preliminary data.</text>
</comment>
<dbReference type="PANTHER" id="PTHR43436:SF1">
    <property type="entry name" value="TRANSCRIPTIONAL REGULATORY PROTEIN"/>
    <property type="match status" value="1"/>
</dbReference>
<keyword evidence="1" id="KW-0805">Transcription regulation</keyword>
<dbReference type="SUPFAM" id="SSF46689">
    <property type="entry name" value="Homeodomain-like"/>
    <property type="match status" value="2"/>
</dbReference>
<dbReference type="Pfam" id="PF06719">
    <property type="entry name" value="AraC_N"/>
    <property type="match status" value="1"/>
</dbReference>
<dbReference type="InterPro" id="IPR018060">
    <property type="entry name" value="HTH_AraC"/>
</dbReference>
<dbReference type="PANTHER" id="PTHR43436">
    <property type="entry name" value="ARAC-FAMILY TRANSCRIPTIONAL REGULATOR"/>
    <property type="match status" value="1"/>
</dbReference>
<evidence type="ECO:0000256" key="1">
    <source>
        <dbReference type="ARBA" id="ARBA00023015"/>
    </source>
</evidence>
<proteinExistence type="predicted"/>
<dbReference type="Gene3D" id="1.10.10.60">
    <property type="entry name" value="Homeodomain-like"/>
    <property type="match status" value="1"/>
</dbReference>
<evidence type="ECO:0000313" key="5">
    <source>
        <dbReference type="Proteomes" id="UP001596047"/>
    </source>
</evidence>
<dbReference type="SMART" id="SM00342">
    <property type="entry name" value="HTH_ARAC"/>
    <property type="match status" value="1"/>
</dbReference>
<dbReference type="Proteomes" id="UP001596047">
    <property type="component" value="Unassembled WGS sequence"/>
</dbReference>
<dbReference type="InterPro" id="IPR009057">
    <property type="entry name" value="Homeodomain-like_sf"/>
</dbReference>
<dbReference type="Pfam" id="PF12833">
    <property type="entry name" value="HTH_18"/>
    <property type="match status" value="1"/>
</dbReference>